<evidence type="ECO:0000313" key="2">
    <source>
        <dbReference type="Proteomes" id="UP001321473"/>
    </source>
</evidence>
<dbReference type="AlphaFoldDB" id="A0AAQ4FL65"/>
<gene>
    <name evidence="1" type="ORF">V5799_022255</name>
</gene>
<accession>A0AAQ4FL65</accession>
<feature type="non-terminal residue" evidence="1">
    <location>
        <position position="1"/>
    </location>
</feature>
<evidence type="ECO:0000313" key="1">
    <source>
        <dbReference type="EMBL" id="KAK8787967.1"/>
    </source>
</evidence>
<dbReference type="Proteomes" id="UP001321473">
    <property type="component" value="Unassembled WGS sequence"/>
</dbReference>
<keyword evidence="2" id="KW-1185">Reference proteome</keyword>
<proteinExistence type="predicted"/>
<comment type="caution">
    <text evidence="1">The sequence shown here is derived from an EMBL/GenBank/DDBJ whole genome shotgun (WGS) entry which is preliminary data.</text>
</comment>
<reference evidence="1 2" key="1">
    <citation type="journal article" date="2023" name="Arcadia Sci">
        <title>De novo assembly of a long-read Amblyomma americanum tick genome.</title>
        <authorList>
            <person name="Chou S."/>
            <person name="Poskanzer K.E."/>
            <person name="Rollins M."/>
            <person name="Thuy-Boun P.S."/>
        </authorList>
    </citation>
    <scope>NUCLEOTIDE SEQUENCE [LARGE SCALE GENOMIC DNA]</scope>
    <source>
        <strain evidence="1">F_SG_1</strain>
        <tissue evidence="1">Salivary glands</tissue>
    </source>
</reference>
<protein>
    <submittedName>
        <fullName evidence="1">Uncharacterized protein</fullName>
    </submittedName>
</protein>
<sequence>SYQAEVQRRTKWCDAIHDASLRKLLLNTLSALPSGYTSPVLKNRRSILPLSSFENYELTGLNGLRDRMFIHSECVNGTQVVDLDISNEEPLVVQWDTSGHGSLYFSLTNVSASLQLRFSEKRSSECVSNSGTTRAEHEDSVNITLHFGTIVPNFAHLDMIPPQGAKELSDKLVSIASEGVLKTMAMAPIHDFLERNFAPKLLRALKNFGNLSFYSPQGHKMDAKRTVLIFATVLLMSSAASSDEETCSFHDKHLERAIYDFVAKLPAERVETVDSDDETPGESPPAANVTKFRFLGLNTLRPFGPFFTFCPNGTRVVQFDLANENPLVLIGSFTGDSGKVHEIESRAFLVRFTAQFAVTGSGETVKIHHRVNMPVSMTGLSFGTKGGDKDADEALASFTRTLPPHFLYDLWHGMLFSELEALFAEIAPKP</sequence>
<organism evidence="1 2">
    <name type="scientific">Amblyomma americanum</name>
    <name type="common">Lone star tick</name>
    <dbReference type="NCBI Taxonomy" id="6943"/>
    <lineage>
        <taxon>Eukaryota</taxon>
        <taxon>Metazoa</taxon>
        <taxon>Ecdysozoa</taxon>
        <taxon>Arthropoda</taxon>
        <taxon>Chelicerata</taxon>
        <taxon>Arachnida</taxon>
        <taxon>Acari</taxon>
        <taxon>Parasitiformes</taxon>
        <taxon>Ixodida</taxon>
        <taxon>Ixodoidea</taxon>
        <taxon>Ixodidae</taxon>
        <taxon>Amblyomminae</taxon>
        <taxon>Amblyomma</taxon>
    </lineage>
</organism>
<dbReference type="EMBL" id="JARKHS020001248">
    <property type="protein sequence ID" value="KAK8787967.1"/>
    <property type="molecule type" value="Genomic_DNA"/>
</dbReference>
<name>A0AAQ4FL65_AMBAM</name>